<dbReference type="Proteomes" id="UP000613177">
    <property type="component" value="Unassembled WGS sequence"/>
</dbReference>
<protein>
    <recommendedName>
        <fullName evidence="1">Oxidoreductase-like domain-containing protein</fullName>
    </recommendedName>
</protein>
<evidence type="ECO:0000259" key="1">
    <source>
        <dbReference type="Pfam" id="PF09791"/>
    </source>
</evidence>
<reference evidence="2" key="1">
    <citation type="submission" date="2021-01" db="EMBL/GenBank/DDBJ databases">
        <title>Metabolic potential, ecology and presence of endohyphal bacteria is reflected in genomic diversity of Mucoromycotina.</title>
        <authorList>
            <person name="Muszewska A."/>
            <person name="Okrasinska A."/>
            <person name="Steczkiewicz K."/>
            <person name="Drgas O."/>
            <person name="Orlowska M."/>
            <person name="Perlinska-Lenart U."/>
            <person name="Aleksandrzak-Piekarczyk T."/>
            <person name="Szatraj K."/>
            <person name="Zielenkiewicz U."/>
            <person name="Pilsyk S."/>
            <person name="Malc E."/>
            <person name="Mieczkowski P."/>
            <person name="Kruszewska J.S."/>
            <person name="Biernat P."/>
            <person name="Pawlowska J."/>
        </authorList>
    </citation>
    <scope>NUCLEOTIDE SEQUENCE</scope>
    <source>
        <strain evidence="2">WA0000018081</strain>
    </source>
</reference>
<keyword evidence="3" id="KW-1185">Reference proteome</keyword>
<evidence type="ECO:0000313" key="3">
    <source>
        <dbReference type="Proteomes" id="UP000613177"/>
    </source>
</evidence>
<dbReference type="EMBL" id="JAEPRE010000001">
    <property type="protein sequence ID" value="KAG2238045.1"/>
    <property type="molecule type" value="Genomic_DNA"/>
</dbReference>
<dbReference type="GO" id="GO:0005739">
    <property type="term" value="C:mitochondrion"/>
    <property type="evidence" value="ECO:0007669"/>
    <property type="project" value="TreeGrafter"/>
</dbReference>
<dbReference type="Pfam" id="PF09791">
    <property type="entry name" value="Oxidored-like"/>
    <property type="match status" value="1"/>
</dbReference>
<proteinExistence type="predicted"/>
<dbReference type="AlphaFoldDB" id="A0A8H7SX80"/>
<feature type="domain" description="Oxidoreductase-like" evidence="1">
    <location>
        <begin position="78"/>
        <end position="118"/>
    </location>
</feature>
<dbReference type="InterPro" id="IPR039251">
    <property type="entry name" value="OXLD1"/>
</dbReference>
<accession>A0A8H7SX80</accession>
<dbReference type="InterPro" id="IPR019180">
    <property type="entry name" value="Oxidoreductase-like_N"/>
</dbReference>
<dbReference type="PANTHER" id="PTHR21193:SF3">
    <property type="entry name" value="OXIDOREDUCTASE-LIKE DOMAIN-CONTAINING PROTEIN 1"/>
    <property type="match status" value="1"/>
</dbReference>
<dbReference type="PANTHER" id="PTHR21193">
    <property type="entry name" value="OXIDOREDUCTASE-LIKE DOMAIN-CONTAINING PROTEIN 1"/>
    <property type="match status" value="1"/>
</dbReference>
<gene>
    <name evidence="2" type="ORF">INT48_002612</name>
</gene>
<name>A0A8H7SX80_9FUNG</name>
<organism evidence="2 3">
    <name type="scientific">Thamnidium elegans</name>
    <dbReference type="NCBI Taxonomy" id="101142"/>
    <lineage>
        <taxon>Eukaryota</taxon>
        <taxon>Fungi</taxon>
        <taxon>Fungi incertae sedis</taxon>
        <taxon>Mucoromycota</taxon>
        <taxon>Mucoromycotina</taxon>
        <taxon>Mucoromycetes</taxon>
        <taxon>Mucorales</taxon>
        <taxon>Mucorineae</taxon>
        <taxon>Mucoraceae</taxon>
        <taxon>Thamnidium</taxon>
    </lineage>
</organism>
<evidence type="ECO:0000313" key="2">
    <source>
        <dbReference type="EMBL" id="KAG2238045.1"/>
    </source>
</evidence>
<comment type="caution">
    <text evidence="2">The sequence shown here is derived from an EMBL/GenBank/DDBJ whole genome shotgun (WGS) entry which is preliminary data.</text>
</comment>
<sequence length="176" mass="20326">MSLQFIRSLHYKRVPNYDGWWTQILNRSIEPKKSISIEQVPVVTNRVPIAIPFEQIPEEIITLAPTTSTTVYLNGTPIKLPEKPSSPDNCCMSGCAHCVWDMYGEDMEEYASQKTEIRNRFKEAGVTLPKELEKGNQNDAMEEMDPSMKAFLDMEKKLKNMHYLQCPMRSSDYDQQ</sequence>